<dbReference type="GO" id="GO:0016787">
    <property type="term" value="F:hydrolase activity"/>
    <property type="evidence" value="ECO:0007669"/>
    <property type="project" value="UniProtKB-KW"/>
</dbReference>
<organism evidence="1 2">
    <name type="scientific">Acetivibrio straminisolvens JCM 21531</name>
    <dbReference type="NCBI Taxonomy" id="1294263"/>
    <lineage>
        <taxon>Bacteria</taxon>
        <taxon>Bacillati</taxon>
        <taxon>Bacillota</taxon>
        <taxon>Clostridia</taxon>
        <taxon>Eubacteriales</taxon>
        <taxon>Oscillospiraceae</taxon>
        <taxon>Acetivibrio</taxon>
    </lineage>
</organism>
<dbReference type="SUPFAM" id="SSF56281">
    <property type="entry name" value="Metallo-hydrolase/oxidoreductase"/>
    <property type="match status" value="1"/>
</dbReference>
<keyword evidence="1" id="KW-0378">Hydrolase</keyword>
<accession>W4V7I8</accession>
<dbReference type="Gene3D" id="3.60.15.10">
    <property type="entry name" value="Ribonuclease Z/Hydroxyacylglutathione hydrolase-like"/>
    <property type="match status" value="1"/>
</dbReference>
<dbReference type="OrthoDB" id="9789133at2"/>
<dbReference type="EMBL" id="BAVR01000023">
    <property type="protein sequence ID" value="GAE88704.1"/>
    <property type="molecule type" value="Genomic_DNA"/>
</dbReference>
<dbReference type="STRING" id="1294263.JCM21531_2170"/>
<dbReference type="PANTHER" id="PTHR42967">
    <property type="entry name" value="METAL DEPENDENT HYDROLASE"/>
    <property type="match status" value="1"/>
</dbReference>
<evidence type="ECO:0000313" key="1">
    <source>
        <dbReference type="EMBL" id="GAE88704.1"/>
    </source>
</evidence>
<proteinExistence type="predicted"/>
<comment type="caution">
    <text evidence="1">The sequence shown here is derived from an EMBL/GenBank/DDBJ whole genome shotgun (WGS) entry which is preliminary data.</text>
</comment>
<protein>
    <submittedName>
        <fullName evidence="1">Zn-dependent hydrolases</fullName>
    </submittedName>
</protein>
<evidence type="ECO:0000313" key="2">
    <source>
        <dbReference type="Proteomes" id="UP000019109"/>
    </source>
</evidence>
<sequence>MKIKWLGHSCFLLTSEKGTRVVTDPFDNTVGYKVEEIEAEIVSTSHDHFDHNYVSMVTGNAKHVKGAGKINIDGIEITGVASFHDECQGAKRGKNDIFKFRIDGINVCHLGDLGHVLNDNQIREIGNVDVLLIPVGGVYTIDYKEAIEVINLIKPSIIIPMHYKTPALKFEVDGVENFLSATGGKHIAKQEIEIKKEEIGNWPKVFALDYQ</sequence>
<dbReference type="InterPro" id="IPR036866">
    <property type="entry name" value="RibonucZ/Hydroxyglut_hydro"/>
</dbReference>
<name>W4V7I8_9FIRM</name>
<dbReference type="Pfam" id="PF13483">
    <property type="entry name" value="Lactamase_B_3"/>
    <property type="match status" value="1"/>
</dbReference>
<dbReference type="Proteomes" id="UP000019109">
    <property type="component" value="Unassembled WGS sequence"/>
</dbReference>
<reference evidence="1" key="1">
    <citation type="journal article" date="2014" name="Genome Announc.">
        <title>Draft Genome Sequence of Clostridium straminisolvens Strain JCM 21531T, Isolated from a Cellulose-Degrading Bacterial Community.</title>
        <authorList>
            <person name="Yuki M."/>
            <person name="Oshima K."/>
            <person name="Suda W."/>
            <person name="Sakamoto M."/>
            <person name="Kitamura K."/>
            <person name="Iida T."/>
            <person name="Hattori M."/>
            <person name="Ohkuma M."/>
        </authorList>
    </citation>
    <scope>NUCLEOTIDE SEQUENCE [LARGE SCALE GENOMIC DNA]</scope>
    <source>
        <strain evidence="1">JCM 21531</strain>
    </source>
</reference>
<keyword evidence="2" id="KW-1185">Reference proteome</keyword>
<gene>
    <name evidence="1" type="ORF">JCM21531_2170</name>
</gene>
<dbReference type="PANTHER" id="PTHR42967:SF1">
    <property type="entry name" value="MBL FOLD METALLO-HYDROLASE"/>
    <property type="match status" value="1"/>
</dbReference>
<dbReference type="AlphaFoldDB" id="W4V7I8"/>
<dbReference type="RefSeq" id="WP_038288850.1">
    <property type="nucleotide sequence ID" value="NZ_BAVR01000023.1"/>
</dbReference>